<feature type="coiled-coil region" evidence="3">
    <location>
        <begin position="58"/>
        <end position="92"/>
    </location>
</feature>
<feature type="domain" description="GGDEF" evidence="4">
    <location>
        <begin position="244"/>
        <end position="377"/>
    </location>
</feature>
<dbReference type="PANTHER" id="PTHR45138:SF9">
    <property type="entry name" value="DIGUANYLATE CYCLASE DGCM-RELATED"/>
    <property type="match status" value="1"/>
</dbReference>
<proteinExistence type="predicted"/>
<dbReference type="Pfam" id="PF13426">
    <property type="entry name" value="PAS_9"/>
    <property type="match status" value="1"/>
</dbReference>
<dbReference type="InterPro" id="IPR000160">
    <property type="entry name" value="GGDEF_dom"/>
</dbReference>
<comment type="catalytic activity">
    <reaction evidence="2">
        <text>2 GTP = 3',3'-c-di-GMP + 2 diphosphate</text>
        <dbReference type="Rhea" id="RHEA:24898"/>
        <dbReference type="ChEBI" id="CHEBI:33019"/>
        <dbReference type="ChEBI" id="CHEBI:37565"/>
        <dbReference type="ChEBI" id="CHEBI:58805"/>
        <dbReference type="EC" id="2.7.7.65"/>
    </reaction>
</comment>
<keyword evidence="3" id="KW-0175">Coiled coil</keyword>
<evidence type="ECO:0000256" key="2">
    <source>
        <dbReference type="ARBA" id="ARBA00034247"/>
    </source>
</evidence>
<dbReference type="Gene3D" id="3.30.450.20">
    <property type="entry name" value="PAS domain"/>
    <property type="match status" value="1"/>
</dbReference>
<sequence>MSNSEASLSALDEQGLRAEIVRLNKVIQALMDRAERAGGSNGSDFDRFQTTVIWEELVERRTQELAKALRENEKINRALREAEQKFHSVLDQSLVGITMMVEDSFHYVNLKFAGIIGYSVDEILRMRPTDIADGCDESFVRETTRLLAGETEQISFVTDAKRKDGQVITVEVSGNSSVSIAGKRVLIAVWVDITERLRNERAVQLLQEQLREQATRDPLTGLYNRLFLNENLARELLQAKRLGQSISVVMADLDHFKAINDRHGHLAGDEALKHFAAIMKRYSRGSDISCRYGGEEFFWVLPNTTEATAYERANELRMAIAAESVFFNCASITITASFGVAAYPAGGMTCRELIASADAALYMAKYAGRNQVRCISECFTTETGADTSI</sequence>
<comment type="caution">
    <text evidence="5">The sequence shown here is derived from an EMBL/GenBank/DDBJ whole genome shotgun (WGS) entry which is preliminary data.</text>
</comment>
<dbReference type="PANTHER" id="PTHR45138">
    <property type="entry name" value="REGULATORY COMPONENTS OF SENSORY TRANSDUCTION SYSTEM"/>
    <property type="match status" value="1"/>
</dbReference>
<accession>A0ABR9D9E2</accession>
<dbReference type="EMBL" id="JACXSS010000001">
    <property type="protein sequence ID" value="MBD9358883.1"/>
    <property type="molecule type" value="Genomic_DNA"/>
</dbReference>
<dbReference type="InterPro" id="IPR029787">
    <property type="entry name" value="Nucleotide_cyclase"/>
</dbReference>
<dbReference type="SUPFAM" id="SSF55785">
    <property type="entry name" value="PYP-like sensor domain (PAS domain)"/>
    <property type="match status" value="1"/>
</dbReference>
<dbReference type="PROSITE" id="PS50887">
    <property type="entry name" value="GGDEF"/>
    <property type="match status" value="1"/>
</dbReference>
<dbReference type="EC" id="2.7.7.65" evidence="1"/>
<dbReference type="InterPro" id="IPR043128">
    <property type="entry name" value="Rev_trsase/Diguanyl_cyclase"/>
</dbReference>
<dbReference type="InterPro" id="IPR000014">
    <property type="entry name" value="PAS"/>
</dbReference>
<dbReference type="CDD" id="cd01949">
    <property type="entry name" value="GGDEF"/>
    <property type="match status" value="1"/>
</dbReference>
<dbReference type="Proteomes" id="UP000652176">
    <property type="component" value="Unassembled WGS sequence"/>
</dbReference>
<dbReference type="NCBIfam" id="TIGR00229">
    <property type="entry name" value="sensory_box"/>
    <property type="match status" value="1"/>
</dbReference>
<dbReference type="RefSeq" id="WP_192377070.1">
    <property type="nucleotide sequence ID" value="NZ_CAJHIV010000001.1"/>
</dbReference>
<dbReference type="Gene3D" id="3.30.70.270">
    <property type="match status" value="1"/>
</dbReference>
<evidence type="ECO:0000313" key="5">
    <source>
        <dbReference type="EMBL" id="MBD9358883.1"/>
    </source>
</evidence>
<organism evidence="5 6">
    <name type="scientific">Methylomonas albis</name>
    <dbReference type="NCBI Taxonomy" id="1854563"/>
    <lineage>
        <taxon>Bacteria</taxon>
        <taxon>Pseudomonadati</taxon>
        <taxon>Pseudomonadota</taxon>
        <taxon>Gammaproteobacteria</taxon>
        <taxon>Methylococcales</taxon>
        <taxon>Methylococcaceae</taxon>
        <taxon>Methylomonas</taxon>
    </lineage>
</organism>
<reference evidence="5 6" key="1">
    <citation type="submission" date="2020-09" db="EMBL/GenBank/DDBJ databases">
        <title>Methylomonas albis sp. nov. and Methylomonas fluvii sp. nov.: Two cold-adapted methanotrophs from the River Elbe and an amended description of Methylovulum psychrotolerans strain Eb1.</title>
        <authorList>
            <person name="Bussmann I.K."/>
            <person name="Klings K.-W."/>
            <person name="Warnstedt J."/>
            <person name="Hoppert M."/>
            <person name="Saborowski A."/>
            <person name="Horn F."/>
            <person name="Liebner S."/>
        </authorList>
    </citation>
    <scope>NUCLEOTIDE SEQUENCE [LARGE SCALE GENOMIC DNA]</scope>
    <source>
        <strain evidence="5 6">EbA</strain>
    </source>
</reference>
<dbReference type="CDD" id="cd00130">
    <property type="entry name" value="PAS"/>
    <property type="match status" value="1"/>
</dbReference>
<protein>
    <recommendedName>
        <fullName evidence="1">diguanylate cyclase</fullName>
        <ecNumber evidence="1">2.7.7.65</ecNumber>
    </recommendedName>
</protein>
<dbReference type="InterPro" id="IPR035965">
    <property type="entry name" value="PAS-like_dom_sf"/>
</dbReference>
<name>A0ABR9D9E2_9GAMM</name>
<dbReference type="InterPro" id="IPR050469">
    <property type="entry name" value="Diguanylate_Cyclase"/>
</dbReference>
<dbReference type="NCBIfam" id="TIGR00254">
    <property type="entry name" value="GGDEF"/>
    <property type="match status" value="1"/>
</dbReference>
<evidence type="ECO:0000259" key="4">
    <source>
        <dbReference type="PROSITE" id="PS50887"/>
    </source>
</evidence>
<gene>
    <name evidence="5" type="ORF">IE877_23945</name>
</gene>
<dbReference type="Pfam" id="PF00990">
    <property type="entry name" value="GGDEF"/>
    <property type="match status" value="1"/>
</dbReference>
<keyword evidence="6" id="KW-1185">Reference proteome</keyword>
<evidence type="ECO:0000256" key="1">
    <source>
        <dbReference type="ARBA" id="ARBA00012528"/>
    </source>
</evidence>
<evidence type="ECO:0000313" key="6">
    <source>
        <dbReference type="Proteomes" id="UP000652176"/>
    </source>
</evidence>
<dbReference type="SMART" id="SM00267">
    <property type="entry name" value="GGDEF"/>
    <property type="match status" value="1"/>
</dbReference>
<dbReference type="SUPFAM" id="SSF55073">
    <property type="entry name" value="Nucleotide cyclase"/>
    <property type="match status" value="1"/>
</dbReference>
<evidence type="ECO:0000256" key="3">
    <source>
        <dbReference type="SAM" id="Coils"/>
    </source>
</evidence>